<protein>
    <submittedName>
        <fullName evidence="3">SDR family oxidoreductase</fullName>
    </submittedName>
</protein>
<proteinExistence type="inferred from homology"/>
<sequence length="247" mass="25520">MSGLLIVTGASAGIGAATARMAAFSGWSRIVVHYGQDKQGAEETAAVVESMGGQAYLFQADVSKPKAIARMFEKLSDIKPGRVGLVNNAGIVGKNASLADLTPERVEKVFAVNVFGAIEVARQAVGLMRGWGAGGAIVNVSSAAARLGAPNMYVDYAASKGAIDTLTLGLADELAPEGIRVNAIRPGLIATAIHAKGGVPDRLEKIGHTPPMGRPGTPEECAEAILWLLSERASYVTRSILDVAGGR</sequence>
<evidence type="ECO:0000256" key="1">
    <source>
        <dbReference type="ARBA" id="ARBA00006484"/>
    </source>
</evidence>
<evidence type="ECO:0000256" key="2">
    <source>
        <dbReference type="ARBA" id="ARBA00023002"/>
    </source>
</evidence>
<dbReference type="InterPro" id="IPR020904">
    <property type="entry name" value="Sc_DH/Rdtase_CS"/>
</dbReference>
<dbReference type="InterPro" id="IPR002347">
    <property type="entry name" value="SDR_fam"/>
</dbReference>
<evidence type="ECO:0000313" key="3">
    <source>
        <dbReference type="EMBL" id="MBP0481757.1"/>
    </source>
</evidence>
<dbReference type="PRINTS" id="PR00081">
    <property type="entry name" value="GDHRDH"/>
</dbReference>
<dbReference type="GO" id="GO:0016491">
    <property type="term" value="F:oxidoreductase activity"/>
    <property type="evidence" value="ECO:0007669"/>
    <property type="project" value="UniProtKB-KW"/>
</dbReference>
<dbReference type="AlphaFoldDB" id="A0A940S079"/>
<dbReference type="Gene3D" id="3.40.50.720">
    <property type="entry name" value="NAD(P)-binding Rossmann-like Domain"/>
    <property type="match status" value="1"/>
</dbReference>
<dbReference type="FunFam" id="3.40.50.720:FF:000084">
    <property type="entry name" value="Short-chain dehydrogenase reductase"/>
    <property type="match status" value="1"/>
</dbReference>
<dbReference type="Pfam" id="PF13561">
    <property type="entry name" value="adh_short_C2"/>
    <property type="match status" value="1"/>
</dbReference>
<gene>
    <name evidence="3" type="ORF">J5474_04535</name>
</gene>
<dbReference type="SUPFAM" id="SSF51735">
    <property type="entry name" value="NAD(P)-binding Rossmann-fold domains"/>
    <property type="match status" value="1"/>
</dbReference>
<reference evidence="3" key="1">
    <citation type="submission" date="2021-03" db="EMBL/GenBank/DDBJ databases">
        <title>Sagittula salina sp. nov. strain M10.9X isolated from the marine waste.</title>
        <authorList>
            <person name="Satari L."/>
            <person name="Molina-Menor E."/>
            <person name="Vidal-Verdu A."/>
            <person name="Pascual J."/>
            <person name="Pereto J."/>
            <person name="Porcar M."/>
        </authorList>
    </citation>
    <scope>NUCLEOTIDE SEQUENCE</scope>
    <source>
        <strain evidence="3">M10.9X</strain>
    </source>
</reference>
<dbReference type="PANTHER" id="PTHR43639">
    <property type="entry name" value="OXIDOREDUCTASE, SHORT-CHAIN DEHYDROGENASE/REDUCTASE FAMILY (AFU_ORTHOLOGUE AFUA_5G02870)"/>
    <property type="match status" value="1"/>
</dbReference>
<keyword evidence="4" id="KW-1185">Reference proteome</keyword>
<keyword evidence="2" id="KW-0560">Oxidoreductase</keyword>
<comment type="caution">
    <text evidence="3">The sequence shown here is derived from an EMBL/GenBank/DDBJ whole genome shotgun (WGS) entry which is preliminary data.</text>
</comment>
<dbReference type="CDD" id="cd05233">
    <property type="entry name" value="SDR_c"/>
    <property type="match status" value="1"/>
</dbReference>
<dbReference type="PROSITE" id="PS00061">
    <property type="entry name" value="ADH_SHORT"/>
    <property type="match status" value="1"/>
</dbReference>
<comment type="similarity">
    <text evidence="1">Belongs to the short-chain dehydrogenases/reductases (SDR) family.</text>
</comment>
<name>A0A940S079_9RHOB</name>
<evidence type="ECO:0000313" key="4">
    <source>
        <dbReference type="Proteomes" id="UP000675940"/>
    </source>
</evidence>
<dbReference type="RefSeq" id="WP_209359623.1">
    <property type="nucleotide sequence ID" value="NZ_JAGISH010000002.1"/>
</dbReference>
<dbReference type="PANTHER" id="PTHR43639:SF1">
    <property type="entry name" value="SHORT-CHAIN DEHYDROGENASE_REDUCTASE FAMILY PROTEIN"/>
    <property type="match status" value="1"/>
</dbReference>
<accession>A0A940S079</accession>
<dbReference type="PRINTS" id="PR00080">
    <property type="entry name" value="SDRFAMILY"/>
</dbReference>
<dbReference type="EMBL" id="JAGISH010000002">
    <property type="protein sequence ID" value="MBP0481757.1"/>
    <property type="molecule type" value="Genomic_DNA"/>
</dbReference>
<dbReference type="InterPro" id="IPR036291">
    <property type="entry name" value="NAD(P)-bd_dom_sf"/>
</dbReference>
<dbReference type="Proteomes" id="UP000675940">
    <property type="component" value="Unassembled WGS sequence"/>
</dbReference>
<organism evidence="3 4">
    <name type="scientific">Sagittula salina</name>
    <dbReference type="NCBI Taxonomy" id="2820268"/>
    <lineage>
        <taxon>Bacteria</taxon>
        <taxon>Pseudomonadati</taxon>
        <taxon>Pseudomonadota</taxon>
        <taxon>Alphaproteobacteria</taxon>
        <taxon>Rhodobacterales</taxon>
        <taxon>Roseobacteraceae</taxon>
        <taxon>Sagittula</taxon>
    </lineage>
</organism>